<dbReference type="EMBL" id="BAVR01000002">
    <property type="protein sequence ID" value="GAE86843.1"/>
    <property type="molecule type" value="Genomic_DNA"/>
</dbReference>
<keyword evidence="1" id="KW-0472">Membrane</keyword>
<dbReference type="Pfam" id="PF01976">
    <property type="entry name" value="DUF116"/>
    <property type="match status" value="1"/>
</dbReference>
<name>W4V207_9FIRM</name>
<proteinExistence type="predicted"/>
<evidence type="ECO:0000256" key="1">
    <source>
        <dbReference type="SAM" id="Phobius"/>
    </source>
</evidence>
<gene>
    <name evidence="2" type="ORF">JCM21531_170</name>
</gene>
<protein>
    <submittedName>
        <fullName evidence="2">Uncharacterized protein</fullName>
    </submittedName>
</protein>
<dbReference type="Proteomes" id="UP000019109">
    <property type="component" value="Unassembled WGS sequence"/>
</dbReference>
<dbReference type="PANTHER" id="PTHR43801">
    <property type="entry name" value="NUCLEOTIDE-BINDING PROTEIN-RELATED"/>
    <property type="match status" value="1"/>
</dbReference>
<keyword evidence="3" id="KW-1185">Reference proteome</keyword>
<dbReference type="PANTHER" id="PTHR43801:SF1">
    <property type="entry name" value="POLYPRENYL SYNTHETASE"/>
    <property type="match status" value="1"/>
</dbReference>
<sequence length="201" mass="22880">MDNSYRKFASLMGTVLVLFISVLIAFGLLYSYSTINTYNFILLVLILLTIIVTLFYFVSSIAIMYVYRRKNAGKPILNIARIGLKMLFPLVIVLTGLFRGNKDAVKKFYIDFNNLLVGTLDKKYSPDEIIILLPHCLQYSECQYKITNDINNCKRCGKCCIGSIADIALEKKGSGLCGYRRDCSKEHCFKDKAQNYCFCSM</sequence>
<dbReference type="STRING" id="1294263.JCM21531_170"/>
<feature type="transmembrane region" description="Helical" evidence="1">
    <location>
        <begin position="12"/>
        <end position="32"/>
    </location>
</feature>
<organism evidence="2 3">
    <name type="scientific">Acetivibrio straminisolvens JCM 21531</name>
    <dbReference type="NCBI Taxonomy" id="1294263"/>
    <lineage>
        <taxon>Bacteria</taxon>
        <taxon>Bacillati</taxon>
        <taxon>Bacillota</taxon>
        <taxon>Clostridia</taxon>
        <taxon>Eubacteriales</taxon>
        <taxon>Oscillospiraceae</taxon>
        <taxon>Acetivibrio</taxon>
    </lineage>
</organism>
<keyword evidence="1" id="KW-0812">Transmembrane</keyword>
<keyword evidence="1" id="KW-1133">Transmembrane helix</keyword>
<reference evidence="2" key="1">
    <citation type="journal article" date="2014" name="Genome Announc.">
        <title>Draft Genome Sequence of Clostridium straminisolvens Strain JCM 21531T, Isolated from a Cellulose-Degrading Bacterial Community.</title>
        <authorList>
            <person name="Yuki M."/>
            <person name="Oshima K."/>
            <person name="Suda W."/>
            <person name="Sakamoto M."/>
            <person name="Kitamura K."/>
            <person name="Iida T."/>
            <person name="Hattori M."/>
            <person name="Ohkuma M."/>
        </authorList>
    </citation>
    <scope>NUCLEOTIDE SEQUENCE [LARGE SCALE GENOMIC DNA]</scope>
    <source>
        <strain evidence="2">JCM 21531</strain>
    </source>
</reference>
<dbReference type="AlphaFoldDB" id="W4V207"/>
<accession>W4V207</accession>
<comment type="caution">
    <text evidence="2">The sequence shown here is derived from an EMBL/GenBank/DDBJ whole genome shotgun (WGS) entry which is preliminary data.</text>
</comment>
<feature type="transmembrane region" description="Helical" evidence="1">
    <location>
        <begin position="79"/>
        <end position="98"/>
    </location>
</feature>
<evidence type="ECO:0000313" key="3">
    <source>
        <dbReference type="Proteomes" id="UP000019109"/>
    </source>
</evidence>
<evidence type="ECO:0000313" key="2">
    <source>
        <dbReference type="EMBL" id="GAE86843.1"/>
    </source>
</evidence>
<dbReference type="InterPro" id="IPR002829">
    <property type="entry name" value="DUF116"/>
</dbReference>
<feature type="transmembrane region" description="Helical" evidence="1">
    <location>
        <begin position="38"/>
        <end position="67"/>
    </location>
</feature>